<dbReference type="InterPro" id="IPR016185">
    <property type="entry name" value="PreATP-grasp_dom_sf"/>
</dbReference>
<keyword evidence="3" id="KW-0547">Nucleotide-binding</keyword>
<keyword evidence="5" id="KW-0460">Magnesium</keyword>
<evidence type="ECO:0000256" key="2">
    <source>
        <dbReference type="ARBA" id="ARBA00022723"/>
    </source>
</evidence>
<keyword evidence="2" id="KW-0479">Metal-binding</keyword>
<reference evidence="7 8" key="1">
    <citation type="submission" date="2019-07" db="EMBL/GenBank/DDBJ databases">
        <title>Genomic Encyclopedia of Type Strains, Phase I: the one thousand microbial genomes (KMG-I) project.</title>
        <authorList>
            <person name="Kyrpides N."/>
        </authorList>
    </citation>
    <scope>NUCLEOTIDE SEQUENCE [LARGE SCALE GENOMIC DNA]</scope>
    <source>
        <strain evidence="7 8">DSM 375</strain>
    </source>
</reference>
<dbReference type="RefSeq" id="WP_170234390.1">
    <property type="nucleotide sequence ID" value="NZ_VLKG01000016.1"/>
</dbReference>
<gene>
    <name evidence="7" type="ORF">LX59_02978</name>
</gene>
<dbReference type="Proteomes" id="UP000319627">
    <property type="component" value="Unassembled WGS sequence"/>
</dbReference>
<dbReference type="AlphaFoldDB" id="A0A562HZD8"/>
<evidence type="ECO:0000256" key="3">
    <source>
        <dbReference type="ARBA" id="ARBA00022741"/>
    </source>
</evidence>
<protein>
    <submittedName>
        <fullName evidence="7">Glutathionylspermidine synthase</fullName>
    </submittedName>
</protein>
<evidence type="ECO:0000256" key="5">
    <source>
        <dbReference type="ARBA" id="ARBA00022842"/>
    </source>
</evidence>
<evidence type="ECO:0000256" key="4">
    <source>
        <dbReference type="ARBA" id="ARBA00022840"/>
    </source>
</evidence>
<organism evidence="7 8">
    <name type="scientific">Azomonas agilis</name>
    <dbReference type="NCBI Taxonomy" id="116849"/>
    <lineage>
        <taxon>Bacteria</taxon>
        <taxon>Pseudomonadati</taxon>
        <taxon>Pseudomonadota</taxon>
        <taxon>Gammaproteobacteria</taxon>
        <taxon>Pseudomonadales</taxon>
        <taxon>Pseudomonadaceae</taxon>
        <taxon>Azomonas</taxon>
    </lineage>
</organism>
<dbReference type="GO" id="GO:0005524">
    <property type="term" value="F:ATP binding"/>
    <property type="evidence" value="ECO:0007669"/>
    <property type="project" value="UniProtKB-KW"/>
</dbReference>
<dbReference type="GO" id="GO:0046872">
    <property type="term" value="F:metal ion binding"/>
    <property type="evidence" value="ECO:0007669"/>
    <property type="project" value="UniProtKB-KW"/>
</dbReference>
<dbReference type="SUPFAM" id="SSF56059">
    <property type="entry name" value="Glutathione synthetase ATP-binding domain-like"/>
    <property type="match status" value="1"/>
</dbReference>
<proteinExistence type="predicted"/>
<dbReference type="SUPFAM" id="SSF52440">
    <property type="entry name" value="PreATP-grasp domain"/>
    <property type="match status" value="1"/>
</dbReference>
<evidence type="ECO:0000313" key="7">
    <source>
        <dbReference type="EMBL" id="TWH63914.1"/>
    </source>
</evidence>
<keyword evidence="4" id="KW-0067">ATP-binding</keyword>
<dbReference type="InterPro" id="IPR005494">
    <property type="entry name" value="GSPS_pre-ATP-grasp-like_dom"/>
</dbReference>
<evidence type="ECO:0000259" key="6">
    <source>
        <dbReference type="Pfam" id="PF03738"/>
    </source>
</evidence>
<dbReference type="Gene3D" id="3.30.1490.330">
    <property type="match status" value="1"/>
</dbReference>
<dbReference type="Pfam" id="PF03738">
    <property type="entry name" value="GSP_synth"/>
    <property type="match status" value="1"/>
</dbReference>
<evidence type="ECO:0000313" key="8">
    <source>
        <dbReference type="Proteomes" id="UP000319627"/>
    </source>
</evidence>
<name>A0A562HZD8_9GAMM</name>
<evidence type="ECO:0000256" key="1">
    <source>
        <dbReference type="ARBA" id="ARBA00022598"/>
    </source>
</evidence>
<dbReference type="GO" id="GO:0016874">
    <property type="term" value="F:ligase activity"/>
    <property type="evidence" value="ECO:0007669"/>
    <property type="project" value="UniProtKB-KW"/>
</dbReference>
<comment type="caution">
    <text evidence="7">The sequence shown here is derived from an EMBL/GenBank/DDBJ whole genome shotgun (WGS) entry which is preliminary data.</text>
</comment>
<feature type="domain" description="Glutathionylspermidine synthase pre-ATP-grasp-like" evidence="6">
    <location>
        <begin position="105"/>
        <end position="433"/>
    </location>
</feature>
<dbReference type="EMBL" id="VLKG01000016">
    <property type="protein sequence ID" value="TWH63914.1"/>
    <property type="molecule type" value="Genomic_DNA"/>
</dbReference>
<keyword evidence="8" id="KW-1185">Reference proteome</keyword>
<accession>A0A562HZD8</accession>
<keyword evidence="1" id="KW-0436">Ligase</keyword>
<sequence length="435" mass="49548">MQITHHSIALDLDSLLREELPYLYGLYQHHAALRNNVQELLAFPLQHAAAMPFYNIPESQIGGIQTAFSATYAALLEGLQRLFADPEALHRFMDCPFLRKHGAYFIPYARHTFNSRTLIGQSLYGRFDAVINPDNGAVTGIYEFNGDTPVMLFESINLQHRLLSQIDPSGQSQYNEWYDLTRNLLKAHRLAPQHQIALACSFDHIEDLTTCETLAQVIGEQAAAHLLDLSDIDYDHAERRRPFVIRNTNTYLDALFVLSPWEEMVEQFPTAFMNWEQWANHVALLEPAWRWFMSHKGLLAYVTELMEQDSDFAQRHQAAPLLRTYLTPDPFRAAQQAYVSKPVLGRLSANIEVFDAQGQLQVQTQGLYAQGPRIYQQYQAAAQWPGSAQHFIAGMWMAGQAGTKQAIPATLCFRAFETPVLELSNERFIPHQIVV</sequence>